<evidence type="ECO:0000256" key="3">
    <source>
        <dbReference type="ARBA" id="ARBA00012363"/>
    </source>
</evidence>
<dbReference type="GO" id="GO:0005829">
    <property type="term" value="C:cytosol"/>
    <property type="evidence" value="ECO:0007669"/>
    <property type="project" value="TreeGrafter"/>
</dbReference>
<feature type="binding site" evidence="10">
    <location>
        <position position="48"/>
    </location>
    <ligand>
        <name>substrate</name>
    </ligand>
</feature>
<comment type="catalytic activity">
    <reaction evidence="9 10">
        <text>oxaloacetate + ATP = phosphoenolpyruvate + ADP + CO2</text>
        <dbReference type="Rhea" id="RHEA:18617"/>
        <dbReference type="ChEBI" id="CHEBI:16452"/>
        <dbReference type="ChEBI" id="CHEBI:16526"/>
        <dbReference type="ChEBI" id="CHEBI:30616"/>
        <dbReference type="ChEBI" id="CHEBI:58702"/>
        <dbReference type="ChEBI" id="CHEBI:456216"/>
        <dbReference type="EC" id="4.1.1.49"/>
    </reaction>
</comment>
<feature type="binding site" evidence="10">
    <location>
        <position position="208"/>
    </location>
    <ligand>
        <name>ATP</name>
        <dbReference type="ChEBI" id="CHEBI:30616"/>
    </ligand>
</feature>
<feature type="binding site" evidence="10">
    <location>
        <position position="310"/>
    </location>
    <ligand>
        <name>ATP</name>
        <dbReference type="ChEBI" id="CHEBI:30616"/>
    </ligand>
</feature>
<dbReference type="InterPro" id="IPR001272">
    <property type="entry name" value="PEP_carboxykinase_ATP"/>
</dbReference>
<evidence type="ECO:0000256" key="7">
    <source>
        <dbReference type="ARBA" id="ARBA00022840"/>
    </source>
</evidence>
<protein>
    <recommendedName>
        <fullName evidence="3 10">Phosphoenolpyruvate carboxykinase (ATP)</fullName>
        <shortName evidence="10">PCK</shortName>
        <shortName evidence="10">PEP carboxykinase</shortName>
        <shortName evidence="10">PEPCK</shortName>
        <ecNumber evidence="3 10">4.1.1.49</ecNumber>
    </recommendedName>
</protein>
<dbReference type="UniPathway" id="UPA00138"/>
<comment type="similarity">
    <text evidence="2 10">Belongs to the phosphoenolpyruvate carboxykinase (ATP) family.</text>
</comment>
<keyword evidence="8 10" id="KW-0456">Lyase</keyword>
<comment type="cofactor">
    <cofactor evidence="10">
        <name>Mn(2+)</name>
        <dbReference type="ChEBI" id="CHEBI:29035"/>
    </cofactor>
    <text evidence="10">Binds 1 Mn(2+) ion per subunit.</text>
</comment>
<dbReference type="GO" id="GO:0004612">
    <property type="term" value="F:phosphoenolpyruvate carboxykinase (ATP) activity"/>
    <property type="evidence" value="ECO:0007669"/>
    <property type="project" value="UniProtKB-UniRule"/>
</dbReference>
<evidence type="ECO:0000256" key="2">
    <source>
        <dbReference type="ARBA" id="ARBA00006052"/>
    </source>
</evidence>
<comment type="caution">
    <text evidence="10">Lacks conserved residue(s) required for the propagation of feature annotation.</text>
</comment>
<feature type="binding site" evidence="10">
    <location>
        <position position="208"/>
    </location>
    <ligand>
        <name>Mn(2+)</name>
        <dbReference type="ChEBI" id="CHEBI:29035"/>
    </ligand>
</feature>
<evidence type="ECO:0000256" key="1">
    <source>
        <dbReference type="ARBA" id="ARBA00004742"/>
    </source>
</evidence>
<feature type="binding site" evidence="10">
    <location>
        <position position="189"/>
    </location>
    <ligand>
        <name>substrate</name>
    </ligand>
</feature>
<dbReference type="Proteomes" id="UP000465601">
    <property type="component" value="Unassembled WGS sequence"/>
</dbReference>
<keyword evidence="11" id="KW-0670">Pyruvate</keyword>
<dbReference type="EMBL" id="WBZB01000006">
    <property type="protein sequence ID" value="KAB3532861.1"/>
    <property type="molecule type" value="Genomic_DNA"/>
</dbReference>
<dbReference type="GO" id="GO:0006094">
    <property type="term" value="P:gluconeogenesis"/>
    <property type="evidence" value="ECO:0007669"/>
    <property type="project" value="UniProtKB-UniRule"/>
</dbReference>
<dbReference type="InterPro" id="IPR013035">
    <property type="entry name" value="PEP_carboxykinase_C"/>
</dbReference>
<dbReference type="PANTHER" id="PTHR30031:SF0">
    <property type="entry name" value="PHOSPHOENOLPYRUVATE CARBOXYKINASE (ATP)"/>
    <property type="match status" value="1"/>
</dbReference>
<evidence type="ECO:0000256" key="10">
    <source>
        <dbReference type="HAMAP-Rule" id="MF_00453"/>
    </source>
</evidence>
<evidence type="ECO:0000256" key="9">
    <source>
        <dbReference type="ARBA" id="ARBA00047371"/>
    </source>
</evidence>
<dbReference type="NCBIfam" id="TIGR00224">
    <property type="entry name" value="pckA"/>
    <property type="match status" value="1"/>
</dbReference>
<dbReference type="Gene3D" id="3.90.228.20">
    <property type="match status" value="1"/>
</dbReference>
<dbReference type="SUPFAM" id="SSF68923">
    <property type="entry name" value="PEP carboxykinase N-terminal domain"/>
    <property type="match status" value="1"/>
</dbReference>
<evidence type="ECO:0000256" key="4">
    <source>
        <dbReference type="ARBA" id="ARBA00022432"/>
    </source>
</evidence>
<evidence type="ECO:0000256" key="5">
    <source>
        <dbReference type="ARBA" id="ARBA00022741"/>
    </source>
</evidence>
<evidence type="ECO:0000256" key="8">
    <source>
        <dbReference type="ARBA" id="ARBA00023239"/>
    </source>
</evidence>
<dbReference type="PIRSF" id="PIRSF006294">
    <property type="entry name" value="PEP_crbxkin"/>
    <property type="match status" value="1"/>
</dbReference>
<feature type="binding site" evidence="10">
    <location>
        <position position="273"/>
    </location>
    <ligand>
        <name>ATP</name>
        <dbReference type="ChEBI" id="CHEBI:30616"/>
    </ligand>
</feature>
<feature type="binding site" evidence="10">
    <location>
        <begin position="224"/>
        <end position="232"/>
    </location>
    <ligand>
        <name>ATP</name>
        <dbReference type="ChEBI" id="CHEBI:30616"/>
    </ligand>
</feature>
<feature type="binding site" evidence="10">
    <location>
        <position position="183"/>
    </location>
    <ligand>
        <name>substrate</name>
    </ligand>
</feature>
<feature type="binding site" evidence="10">
    <location>
        <position position="310"/>
    </location>
    <ligand>
        <name>substrate</name>
    </ligand>
</feature>
<dbReference type="GO" id="GO:0016301">
    <property type="term" value="F:kinase activity"/>
    <property type="evidence" value="ECO:0007669"/>
    <property type="project" value="UniProtKB-KW"/>
</dbReference>
<keyword evidence="7 10" id="KW-0067">ATP-binding</keyword>
<evidence type="ECO:0000313" key="11">
    <source>
        <dbReference type="EMBL" id="KAB3532861.1"/>
    </source>
</evidence>
<dbReference type="SUPFAM" id="SSF53795">
    <property type="entry name" value="PEP carboxykinase-like"/>
    <property type="match status" value="1"/>
</dbReference>
<dbReference type="GO" id="GO:0005524">
    <property type="term" value="F:ATP binding"/>
    <property type="evidence" value="ECO:0007669"/>
    <property type="project" value="UniProtKB-UniRule"/>
</dbReference>
<organism evidence="11 12">
    <name type="scientific">Alkaliphilus serpentinus</name>
    <dbReference type="NCBI Taxonomy" id="1482731"/>
    <lineage>
        <taxon>Bacteria</taxon>
        <taxon>Bacillati</taxon>
        <taxon>Bacillota</taxon>
        <taxon>Clostridia</taxon>
        <taxon>Peptostreptococcales</taxon>
        <taxon>Natronincolaceae</taxon>
        <taxon>Alkaliphilus</taxon>
    </lineage>
</organism>
<dbReference type="InterPro" id="IPR008210">
    <property type="entry name" value="PEP_carboxykinase_N"/>
</dbReference>
<dbReference type="PROSITE" id="PS00532">
    <property type="entry name" value="PEPCK_ATP"/>
    <property type="match status" value="1"/>
</dbReference>
<dbReference type="Gene3D" id="3.40.449.10">
    <property type="entry name" value="Phosphoenolpyruvate Carboxykinase, domain 1"/>
    <property type="match status" value="1"/>
</dbReference>
<keyword evidence="5 10" id="KW-0547">Nucleotide-binding</keyword>
<feature type="binding site" evidence="10">
    <location>
        <position position="435"/>
    </location>
    <ligand>
        <name>ATP</name>
        <dbReference type="ChEBI" id="CHEBI:30616"/>
    </ligand>
</feature>
<feature type="binding site" evidence="10">
    <location>
        <position position="189"/>
    </location>
    <ligand>
        <name>ATP</name>
        <dbReference type="ChEBI" id="CHEBI:30616"/>
    </ligand>
</feature>
<dbReference type="NCBIfam" id="NF006820">
    <property type="entry name" value="PRK09344.1-2"/>
    <property type="match status" value="1"/>
</dbReference>
<dbReference type="EC" id="4.1.1.49" evidence="3 10"/>
<dbReference type="AlphaFoldDB" id="A0A833MAP5"/>
<keyword evidence="11" id="KW-0808">Transferase</keyword>
<name>A0A833MAP5_9FIRM</name>
<sequence length="524" mass="59054">MSHDDFKPKKLHYNLSPKQLIEFAVDREGGSIAENGSLCINTGAYTGRSPKDRYIVDEALVHDHVNWEKGNIPMETSTFEKLYNKAMEYIQQKEIFVFDGFIGTDEKYRMPIRVINEFAYQNLFAQQMFVKATAEELQDISPEFTVIALPDLKAIPEIDGTNSEVFIIISFERKTVLIGGTKYSGEIKKSMFTVMNYLLPFKDVLPMHCSANIGKEGDVALFFGLSGTGKTTLSADENRKLIGDDEHGWTEKGVFNFEGGCYAKCINLSQVYEPQIWDAIREGAILENVVIDEKTGILDYNDDRYTENTRAAFPINHIDDAVLEGVGGIPKTIVFLTADATGVLPPISKLSKEQAMYHFLSGYTSKLAGTERGIVQPIATFSTCFGEPFMILKPQVYAKLLGEKIDRYNVNVFLVNTGWTGGAYGTGSRMKIKYTRAMVRAAIEGQLDHVSYITDPIFKLQMPTECPNVPTEILNPSNTWMDISEYSRKAKELANRFNENFMKFRDVSKDIEQVNYELIHNNIA</sequence>
<dbReference type="Gene3D" id="2.170.8.10">
    <property type="entry name" value="Phosphoenolpyruvate Carboxykinase, domain 2"/>
    <property type="match status" value="1"/>
</dbReference>
<dbReference type="PANTHER" id="PTHR30031">
    <property type="entry name" value="PHOSPHOENOLPYRUVATE CARBOXYKINASE ATP"/>
    <property type="match status" value="1"/>
</dbReference>
<proteinExistence type="inferred from homology"/>
<keyword evidence="10" id="KW-0464">Manganese</keyword>
<keyword evidence="6 10" id="KW-0210">Decarboxylase</keyword>
<evidence type="ECO:0000256" key="6">
    <source>
        <dbReference type="ARBA" id="ARBA00022793"/>
    </source>
</evidence>
<keyword evidence="10" id="KW-0479">Metal-binding</keyword>
<keyword evidence="12" id="KW-1185">Reference proteome</keyword>
<keyword evidence="11" id="KW-0418">Kinase</keyword>
<comment type="caution">
    <text evidence="11">The sequence shown here is derived from an EMBL/GenBank/DDBJ whole genome shotgun (WGS) entry which is preliminary data.</text>
</comment>
<dbReference type="HAMAP" id="MF_00453">
    <property type="entry name" value="PEPCK_ATP"/>
    <property type="match status" value="1"/>
</dbReference>
<comment type="function">
    <text evidence="10">Involved in the gluconeogenesis. Catalyzes the conversion of oxaloacetate (OAA) to phosphoenolpyruvate (PEP) through direct phosphoryl transfer between the nucleoside triphosphate and OAA.</text>
</comment>
<dbReference type="InterPro" id="IPR015994">
    <property type="entry name" value="PEPCK_ATP_CS"/>
</dbReference>
<dbReference type="Pfam" id="PF01293">
    <property type="entry name" value="PEPCK_ATP"/>
    <property type="match status" value="1"/>
</dbReference>
<feature type="binding site" evidence="10">
    <location>
        <position position="245"/>
    </location>
    <ligand>
        <name>Mn(2+)</name>
        <dbReference type="ChEBI" id="CHEBI:29035"/>
    </ligand>
</feature>
<gene>
    <name evidence="10 11" type="primary">pckA</name>
    <name evidence="11" type="ORF">F8153_01855</name>
</gene>
<keyword evidence="4 10" id="KW-0312">Gluconeogenesis</keyword>
<accession>A0A833MAP5</accession>
<dbReference type="CDD" id="cd00484">
    <property type="entry name" value="PEPCK_ATP"/>
    <property type="match status" value="1"/>
</dbReference>
<reference evidence="11 12" key="1">
    <citation type="submission" date="2019-10" db="EMBL/GenBank/DDBJ databases">
        <title>Alkaliphilus serpentinus sp. nov. and Alkaliphilus pronyensis sp. nov., two novel anaerobic alkaliphilic species isolated from the serpentinized-hosted hydrothermal field of the Prony Bay (New Caledonia).</title>
        <authorList>
            <person name="Postec A."/>
        </authorList>
    </citation>
    <scope>NUCLEOTIDE SEQUENCE [LARGE SCALE GENOMIC DNA]</scope>
    <source>
        <strain evidence="11 12">LacT</strain>
    </source>
</reference>
<evidence type="ECO:0000313" key="12">
    <source>
        <dbReference type="Proteomes" id="UP000465601"/>
    </source>
</evidence>
<comment type="pathway">
    <text evidence="1 10">Carbohydrate biosynthesis; gluconeogenesis.</text>
</comment>
<keyword evidence="10" id="KW-0963">Cytoplasm</keyword>
<feature type="binding site" evidence="10">
    <location>
        <position position="189"/>
    </location>
    <ligand>
        <name>Mn(2+)</name>
        <dbReference type="ChEBI" id="CHEBI:29035"/>
    </ligand>
</feature>
<dbReference type="NCBIfam" id="NF006821">
    <property type="entry name" value="PRK09344.1-3"/>
    <property type="match status" value="1"/>
</dbReference>
<comment type="subcellular location">
    <subcellularLocation>
        <location evidence="10">Cytoplasm</location>
    </subcellularLocation>
</comment>
<dbReference type="GO" id="GO:0046872">
    <property type="term" value="F:metal ion binding"/>
    <property type="evidence" value="ECO:0007669"/>
    <property type="project" value="UniProtKB-KW"/>
</dbReference>
<dbReference type="OrthoDB" id="9806325at2"/>